<proteinExistence type="predicted"/>
<organism evidence="2 3">
    <name type="scientific">Cuscuta epithymum</name>
    <dbReference type="NCBI Taxonomy" id="186058"/>
    <lineage>
        <taxon>Eukaryota</taxon>
        <taxon>Viridiplantae</taxon>
        <taxon>Streptophyta</taxon>
        <taxon>Embryophyta</taxon>
        <taxon>Tracheophyta</taxon>
        <taxon>Spermatophyta</taxon>
        <taxon>Magnoliopsida</taxon>
        <taxon>eudicotyledons</taxon>
        <taxon>Gunneridae</taxon>
        <taxon>Pentapetalae</taxon>
        <taxon>asterids</taxon>
        <taxon>lamiids</taxon>
        <taxon>Solanales</taxon>
        <taxon>Convolvulaceae</taxon>
        <taxon>Cuscuteae</taxon>
        <taxon>Cuscuta</taxon>
        <taxon>Cuscuta subgen. Cuscuta</taxon>
    </lineage>
</organism>
<evidence type="ECO:0000313" key="2">
    <source>
        <dbReference type="EMBL" id="CAH9064095.1"/>
    </source>
</evidence>
<comment type="caution">
    <text evidence="2">The sequence shown here is derived from an EMBL/GenBank/DDBJ whole genome shotgun (WGS) entry which is preliminary data.</text>
</comment>
<evidence type="ECO:0008006" key="4">
    <source>
        <dbReference type="Google" id="ProtNLM"/>
    </source>
</evidence>
<dbReference type="EMBL" id="CAMAPF010000011">
    <property type="protein sequence ID" value="CAH9064095.1"/>
    <property type="molecule type" value="Genomic_DNA"/>
</dbReference>
<feature type="transmembrane region" description="Helical" evidence="1">
    <location>
        <begin position="12"/>
        <end position="31"/>
    </location>
</feature>
<reference evidence="2" key="1">
    <citation type="submission" date="2022-07" db="EMBL/GenBank/DDBJ databases">
        <authorList>
            <person name="Macas J."/>
            <person name="Novak P."/>
            <person name="Neumann P."/>
        </authorList>
    </citation>
    <scope>NUCLEOTIDE SEQUENCE</scope>
</reference>
<keyword evidence="1" id="KW-0472">Membrane</keyword>
<keyword evidence="1" id="KW-1133">Transmembrane helix</keyword>
<keyword evidence="1" id="KW-0812">Transmembrane</keyword>
<keyword evidence="3" id="KW-1185">Reference proteome</keyword>
<protein>
    <recommendedName>
        <fullName evidence="4">Tail-anchored protein insertion receptor WRB</fullName>
    </recommendedName>
</protein>
<sequence>MKECMEKHDISMGAPLIFFLVSILQYLTRYLEVNKKRATMSTDDVRLKAEIKGLLKEAAALSQPSTFAQAAKMRRMAATKEKELAKSIEMHSKELSFSFHMYAKGLLMLKAFTYLVLVLWFWHVPVGSISNELIQPFGNVLSWLAGGQTNNYTMVGIIPWIFVSSKASRFLLKRVLK</sequence>
<feature type="transmembrane region" description="Helical" evidence="1">
    <location>
        <begin position="152"/>
        <end position="172"/>
    </location>
</feature>
<evidence type="ECO:0000256" key="1">
    <source>
        <dbReference type="SAM" id="Phobius"/>
    </source>
</evidence>
<dbReference type="AlphaFoldDB" id="A0AAV0C4P9"/>
<name>A0AAV0C4P9_9ASTE</name>
<feature type="transmembrane region" description="Helical" evidence="1">
    <location>
        <begin position="101"/>
        <end position="122"/>
    </location>
</feature>
<evidence type="ECO:0000313" key="3">
    <source>
        <dbReference type="Proteomes" id="UP001152523"/>
    </source>
</evidence>
<dbReference type="Proteomes" id="UP001152523">
    <property type="component" value="Unassembled WGS sequence"/>
</dbReference>
<gene>
    <name evidence="2" type="ORF">CEPIT_LOCUS2053</name>
</gene>
<accession>A0AAV0C4P9</accession>